<dbReference type="Gene3D" id="1.10.1370.30">
    <property type="match status" value="1"/>
</dbReference>
<dbReference type="SUPFAM" id="SSF55486">
    <property type="entry name" value="Metalloproteases ('zincins'), catalytic domain"/>
    <property type="match status" value="1"/>
</dbReference>
<gene>
    <name evidence="4" type="ORF">FRZ44_07840</name>
</gene>
<dbReference type="RefSeq" id="WP_151175944.1">
    <property type="nucleotide sequence ID" value="NZ_CP042906.1"/>
</dbReference>
<reference evidence="4 5" key="1">
    <citation type="submission" date="2019-08" db="EMBL/GenBank/DDBJ databases">
        <title>Hyperibacter terrae gen. nov., sp. nov. and Hyperibacter viscosus sp. nov., two new members in the family Rhodospirillaceae isolated from the rhizosphere of Hypericum perforatum.</title>
        <authorList>
            <person name="Noviana Z."/>
        </authorList>
    </citation>
    <scope>NUCLEOTIDE SEQUENCE [LARGE SCALE GENOMIC DNA]</scope>
    <source>
        <strain evidence="4 5">R5913</strain>
    </source>
</reference>
<comment type="cofactor">
    <cofactor evidence="2">
        <name>Zn(2+)</name>
        <dbReference type="ChEBI" id="CHEBI:29105"/>
    </cofactor>
    <text evidence="2">Binds 1 zinc ion per subunit.</text>
</comment>
<dbReference type="AlphaFoldDB" id="A0A5J6MGV8"/>
<evidence type="ECO:0000256" key="2">
    <source>
        <dbReference type="PIRSR" id="PIRSR006615-1"/>
    </source>
</evidence>
<dbReference type="GO" id="GO:0006508">
    <property type="term" value="P:proteolysis"/>
    <property type="evidence" value="ECO:0007669"/>
    <property type="project" value="UniProtKB-UniRule"/>
</dbReference>
<dbReference type="GO" id="GO:0046872">
    <property type="term" value="F:metal ion binding"/>
    <property type="evidence" value="ECO:0007669"/>
    <property type="project" value="UniProtKB-KW"/>
</dbReference>
<comment type="catalytic activity">
    <reaction evidence="1">
        <text>Release of a C-terminal amino acid with broad specificity, except for -Pro.</text>
        <dbReference type="EC" id="3.4.17.19"/>
    </reaction>
</comment>
<dbReference type="Proteomes" id="UP000326202">
    <property type="component" value="Chromosome"/>
</dbReference>
<name>A0A5J6MGV8_9PROT</name>
<dbReference type="EC" id="3.4.17.19" evidence="1"/>
<dbReference type="PROSITE" id="PS52034">
    <property type="entry name" value="PEPTIDASE_M32"/>
    <property type="match status" value="1"/>
</dbReference>
<accession>A0A5J6MGV8</accession>
<keyword evidence="1" id="KW-0378">Hydrolase</keyword>
<dbReference type="KEGG" id="htq:FRZ44_07840"/>
<dbReference type="InterPro" id="IPR001333">
    <property type="entry name" value="Peptidase_M32_Taq"/>
</dbReference>
<evidence type="ECO:0000256" key="1">
    <source>
        <dbReference type="PIRNR" id="PIRNR006615"/>
    </source>
</evidence>
<organism evidence="4 5">
    <name type="scientific">Hypericibacter terrae</name>
    <dbReference type="NCBI Taxonomy" id="2602015"/>
    <lineage>
        <taxon>Bacteria</taxon>
        <taxon>Pseudomonadati</taxon>
        <taxon>Pseudomonadota</taxon>
        <taxon>Alphaproteobacteria</taxon>
        <taxon>Rhodospirillales</taxon>
        <taxon>Dongiaceae</taxon>
        <taxon>Hypericibacter</taxon>
    </lineage>
</organism>
<evidence type="ECO:0000313" key="4">
    <source>
        <dbReference type="EMBL" id="QEX15500.1"/>
    </source>
</evidence>
<dbReference type="PIRSF" id="PIRSF006615">
    <property type="entry name" value="Zn_crbxpep_Taq"/>
    <property type="match status" value="1"/>
</dbReference>
<keyword evidence="5" id="KW-1185">Reference proteome</keyword>
<sequence>MTATATHNESGAGLRPYKALESRFHRLAALNEAAGMLHWDMAAMMPPGGAEARAEQLAQMRLVCHEILADPALGGLLGEAESRREELDPWAVANLHEMRRQWIHATALEPPLVEALSRAASRCEGVWREARPAADFAKVVPALGDLLALVREAAAAKAARLGCGLYEALLDEFEPGGKVAAIDALFDDLATFLPALREKALAAQARRPAPLNARGPFPTAQQMALGEKLMATVGFDFHHGRLDTSLHPFCGGTPDDVRITTRYDESDFASALMGVLHETGHALYERGLPAPWRYQPVGQARGMGIHESQSLLMEMQACRSKPFLTYLAPLLVEAFGHQDPAFTPENLLALYWRVKPGFIRVEADEVTYPSHVILRYRLERAMIEGRMEVADLPMAWNEGMVELLGIRPPSDREGCLQDIHWYDGAFGYFPTYTLGAMNAAQLFDAAGRADPAIPEELGRGDFKPLLGWLRTNVHRLGSSQTAAEIMTQATGRPLDAAVFKRHLERRYLGQG</sequence>
<dbReference type="Pfam" id="PF02074">
    <property type="entry name" value="Peptidase_M32"/>
    <property type="match status" value="1"/>
</dbReference>
<dbReference type="GO" id="GO:0004181">
    <property type="term" value="F:metallocarboxypeptidase activity"/>
    <property type="evidence" value="ECO:0007669"/>
    <property type="project" value="UniProtKB-UniRule"/>
</dbReference>
<dbReference type="PANTHER" id="PTHR34217">
    <property type="entry name" value="METAL-DEPENDENT CARBOXYPEPTIDASE"/>
    <property type="match status" value="1"/>
</dbReference>
<dbReference type="OrthoDB" id="9772308at2"/>
<protein>
    <recommendedName>
        <fullName evidence="1">Metal-dependent carboxypeptidase</fullName>
        <ecNumber evidence="1">3.4.17.19</ecNumber>
    </recommendedName>
</protein>
<dbReference type="CDD" id="cd06460">
    <property type="entry name" value="M32_Taq"/>
    <property type="match status" value="1"/>
</dbReference>
<keyword evidence="1 2" id="KW-0479">Metal-binding</keyword>
<keyword evidence="1" id="KW-0482">Metalloprotease</keyword>
<feature type="binding site" evidence="2">
    <location>
        <position position="277"/>
    </location>
    <ligand>
        <name>Zn(2+)</name>
        <dbReference type="ChEBI" id="CHEBI:29105"/>
        <note>catalytic</note>
    </ligand>
</feature>
<comment type="similarity">
    <text evidence="1">Belongs to the peptidase M32 family.</text>
</comment>
<feature type="binding site" evidence="2">
    <location>
        <position position="281"/>
    </location>
    <ligand>
        <name>Zn(2+)</name>
        <dbReference type="ChEBI" id="CHEBI:29105"/>
        <note>catalytic</note>
    </ligand>
</feature>
<evidence type="ECO:0000256" key="3">
    <source>
        <dbReference type="PIRSR" id="PIRSR006615-2"/>
    </source>
</evidence>
<keyword evidence="1" id="KW-0645">Protease</keyword>
<evidence type="ECO:0000313" key="5">
    <source>
        <dbReference type="Proteomes" id="UP000326202"/>
    </source>
</evidence>
<proteinExistence type="inferred from homology"/>
<keyword evidence="2" id="KW-0862">Zinc</keyword>
<feature type="active site" description="Proton donor/acceptor" evidence="3">
    <location>
        <position position="278"/>
    </location>
</feature>
<dbReference type="PRINTS" id="PR00998">
    <property type="entry name" value="CRBOXYPTASET"/>
</dbReference>
<feature type="binding site" evidence="2">
    <location>
        <position position="307"/>
    </location>
    <ligand>
        <name>Zn(2+)</name>
        <dbReference type="ChEBI" id="CHEBI:29105"/>
        <note>catalytic</note>
    </ligand>
</feature>
<keyword evidence="1 4" id="KW-0121">Carboxypeptidase</keyword>
<dbReference type="PANTHER" id="PTHR34217:SF1">
    <property type="entry name" value="CARBOXYPEPTIDASE 1"/>
    <property type="match status" value="1"/>
</dbReference>
<comment type="function">
    <text evidence="1">Broad specificity carboxypetidase that releases amino acids sequentially from the C-terminus, including neutral, aromatic, polar and basic residues.</text>
</comment>
<dbReference type="EMBL" id="CP042906">
    <property type="protein sequence ID" value="QEX15500.1"/>
    <property type="molecule type" value="Genomic_DNA"/>
</dbReference>